<proteinExistence type="predicted"/>
<dbReference type="WBParaSite" id="Gr19_v10_g12543.t1">
    <property type="protein sequence ID" value="Gr19_v10_g12543.t1"/>
    <property type="gene ID" value="Gr19_v10_g12543"/>
</dbReference>
<keyword evidence="2" id="KW-0472">Membrane</keyword>
<evidence type="ECO:0000256" key="1">
    <source>
        <dbReference type="SAM" id="MobiDB-lite"/>
    </source>
</evidence>
<feature type="transmembrane region" description="Helical" evidence="2">
    <location>
        <begin position="115"/>
        <end position="132"/>
    </location>
</feature>
<evidence type="ECO:0000256" key="2">
    <source>
        <dbReference type="SAM" id="Phobius"/>
    </source>
</evidence>
<dbReference type="PANTHER" id="PTHR34851">
    <property type="entry name" value="PROTEIN CBG05235-RELATED"/>
    <property type="match status" value="1"/>
</dbReference>
<accession>A0A914GYM6</accession>
<keyword evidence="2" id="KW-1133">Transmembrane helix</keyword>
<dbReference type="AlphaFoldDB" id="A0A914GYM6"/>
<protein>
    <submittedName>
        <fullName evidence="4">Uncharacterized protein</fullName>
    </submittedName>
</protein>
<feature type="transmembrane region" description="Helical" evidence="2">
    <location>
        <begin position="212"/>
        <end position="240"/>
    </location>
</feature>
<organism evidence="3 4">
    <name type="scientific">Globodera rostochiensis</name>
    <name type="common">Golden nematode worm</name>
    <name type="synonym">Heterodera rostochiensis</name>
    <dbReference type="NCBI Taxonomy" id="31243"/>
    <lineage>
        <taxon>Eukaryota</taxon>
        <taxon>Metazoa</taxon>
        <taxon>Ecdysozoa</taxon>
        <taxon>Nematoda</taxon>
        <taxon>Chromadorea</taxon>
        <taxon>Rhabditida</taxon>
        <taxon>Tylenchina</taxon>
        <taxon>Tylenchomorpha</taxon>
        <taxon>Tylenchoidea</taxon>
        <taxon>Heteroderidae</taxon>
        <taxon>Heteroderinae</taxon>
        <taxon>Globodera</taxon>
    </lineage>
</organism>
<keyword evidence="2" id="KW-0812">Transmembrane</keyword>
<keyword evidence="3" id="KW-1185">Reference proteome</keyword>
<feature type="transmembrane region" description="Helical" evidence="2">
    <location>
        <begin position="85"/>
        <end position="109"/>
    </location>
</feature>
<name>A0A914GYM6_GLORO</name>
<feature type="region of interest" description="Disordered" evidence="1">
    <location>
        <begin position="18"/>
        <end position="60"/>
    </location>
</feature>
<dbReference type="PANTHER" id="PTHR34851:SF3">
    <property type="entry name" value="MARVEL DOMAIN-CONTAINING PROTEIN"/>
    <property type="match status" value="1"/>
</dbReference>
<sequence>MSESGIKICCDHRQRSVSFATDEEEEGEEAEVQAAEDGMPKEVAPSENRIFAQQQKQSEEEEEEERRVNLFLCCFSFPLIACARLVGWLSAVPLMFAMILLPFASISMLDMATEIILLGFEMLCVLALFFGVQHQQPNYLRPFLFFGLIWNLALLLLLLFAVIELLVAPVRFCVQLERTVQSLLHGEEGEEEEYDAVIIPEEGHFGAPSHSLALALCFVAVLAITILINGWLLHIVLLAYFHMKKLELESCSSERRQKLLLVVPMRRRTLLADTTPMCYSSLGHTDALSTNFADKTQLFWPPPSSPPLLAHNQKNAPKTVCLKKIAEETAALNLKISPHLLDNAKV</sequence>
<evidence type="ECO:0000313" key="3">
    <source>
        <dbReference type="Proteomes" id="UP000887572"/>
    </source>
</evidence>
<reference evidence="4" key="1">
    <citation type="submission" date="2022-11" db="UniProtKB">
        <authorList>
            <consortium name="WormBaseParasite"/>
        </authorList>
    </citation>
    <scope>IDENTIFICATION</scope>
</reference>
<dbReference type="Proteomes" id="UP000887572">
    <property type="component" value="Unplaced"/>
</dbReference>
<feature type="compositionally biased region" description="Acidic residues" evidence="1">
    <location>
        <begin position="21"/>
        <end position="31"/>
    </location>
</feature>
<feature type="transmembrane region" description="Helical" evidence="2">
    <location>
        <begin position="144"/>
        <end position="168"/>
    </location>
</feature>
<evidence type="ECO:0000313" key="4">
    <source>
        <dbReference type="WBParaSite" id="Gr19_v10_g12543.t1"/>
    </source>
</evidence>